<evidence type="ECO:0008006" key="4">
    <source>
        <dbReference type="Google" id="ProtNLM"/>
    </source>
</evidence>
<proteinExistence type="predicted"/>
<dbReference type="Proteomes" id="UP001596445">
    <property type="component" value="Unassembled WGS sequence"/>
</dbReference>
<evidence type="ECO:0000313" key="3">
    <source>
        <dbReference type="Proteomes" id="UP001596445"/>
    </source>
</evidence>
<evidence type="ECO:0000256" key="1">
    <source>
        <dbReference type="SAM" id="Phobius"/>
    </source>
</evidence>
<feature type="transmembrane region" description="Helical" evidence="1">
    <location>
        <begin position="33"/>
        <end position="52"/>
    </location>
</feature>
<name>A0ABD5W3S2_9EURY</name>
<sequence>MRIETIAPVVSWLTAAFLVAVAGGTATEDTYDIGLRMISATGIYLALAAFAAPPVRRYLQGKIPVALSRPVVVAVLTAGVLVNEELVAPSVASSAALVTL</sequence>
<keyword evidence="1" id="KW-0812">Transmembrane</keyword>
<dbReference type="RefSeq" id="WP_382185807.1">
    <property type="nucleotide sequence ID" value="NZ_JBHSZI010000001.1"/>
</dbReference>
<keyword evidence="1" id="KW-0472">Membrane</keyword>
<protein>
    <recommendedName>
        <fullName evidence="4">EamA family transporter</fullName>
    </recommendedName>
</protein>
<accession>A0ABD5W3S2</accession>
<dbReference type="AlphaFoldDB" id="A0ABD5W3S2"/>
<keyword evidence="3" id="KW-1185">Reference proteome</keyword>
<organism evidence="2 3">
    <name type="scientific">Halovenus salina</name>
    <dbReference type="NCBI Taxonomy" id="1510225"/>
    <lineage>
        <taxon>Archaea</taxon>
        <taxon>Methanobacteriati</taxon>
        <taxon>Methanobacteriota</taxon>
        <taxon>Stenosarchaea group</taxon>
        <taxon>Halobacteria</taxon>
        <taxon>Halobacteriales</taxon>
        <taxon>Haloarculaceae</taxon>
        <taxon>Halovenus</taxon>
    </lineage>
</organism>
<evidence type="ECO:0000313" key="2">
    <source>
        <dbReference type="EMBL" id="MFC7058863.1"/>
    </source>
</evidence>
<gene>
    <name evidence="2" type="ORF">ACFQQG_12675</name>
</gene>
<reference evidence="2 3" key="1">
    <citation type="journal article" date="2019" name="Int. J. Syst. Evol. Microbiol.">
        <title>The Global Catalogue of Microorganisms (GCM) 10K type strain sequencing project: providing services to taxonomists for standard genome sequencing and annotation.</title>
        <authorList>
            <consortium name="The Broad Institute Genomics Platform"/>
            <consortium name="The Broad Institute Genome Sequencing Center for Infectious Disease"/>
            <person name="Wu L."/>
            <person name="Ma J."/>
        </authorList>
    </citation>
    <scope>NUCLEOTIDE SEQUENCE [LARGE SCALE GENOMIC DNA]</scope>
    <source>
        <strain evidence="2 3">JCM 30072</strain>
    </source>
</reference>
<comment type="caution">
    <text evidence="2">The sequence shown here is derived from an EMBL/GenBank/DDBJ whole genome shotgun (WGS) entry which is preliminary data.</text>
</comment>
<dbReference type="EMBL" id="JBHSZI010000001">
    <property type="protein sequence ID" value="MFC7058863.1"/>
    <property type="molecule type" value="Genomic_DNA"/>
</dbReference>
<keyword evidence="1" id="KW-1133">Transmembrane helix</keyword>